<dbReference type="RefSeq" id="WP_367755326.1">
    <property type="nucleotide sequence ID" value="NZ_CP165625.1"/>
</dbReference>
<dbReference type="SUPFAM" id="SSF89807">
    <property type="entry name" value="Dodecin-like"/>
    <property type="match status" value="1"/>
</dbReference>
<accession>A0AB39W1K3</accession>
<protein>
    <submittedName>
        <fullName evidence="1">Dodecin family protein</fullName>
    </submittedName>
</protein>
<organism evidence="1">
    <name type="scientific">Flavobacterium sp. WC2409</name>
    <dbReference type="NCBI Taxonomy" id="3234139"/>
    <lineage>
        <taxon>Bacteria</taxon>
        <taxon>Pseudomonadati</taxon>
        <taxon>Bacteroidota</taxon>
        <taxon>Flavobacteriia</taxon>
        <taxon>Flavobacteriales</taxon>
        <taxon>Flavobacteriaceae</taxon>
        <taxon>Flavobacterium</taxon>
    </lineage>
</organism>
<dbReference type="InterPro" id="IPR009923">
    <property type="entry name" value="Dodecin"/>
</dbReference>
<dbReference type="EMBL" id="CP165625">
    <property type="protein sequence ID" value="XDU94637.1"/>
    <property type="molecule type" value="Genomic_DNA"/>
</dbReference>
<dbReference type="InterPro" id="IPR025543">
    <property type="entry name" value="Dodecin-like"/>
</dbReference>
<dbReference type="AlphaFoldDB" id="A0AB39W1K3"/>
<sequence length="66" mass="7323">MSVLKVIELLSSSKTSWEEATQKAITKASKSVKNIRSVYVKDQSASVDGGKISEYRVTLKVTFELE</sequence>
<gene>
    <name evidence="1" type="ORF">AB3G34_12165</name>
</gene>
<proteinExistence type="predicted"/>
<dbReference type="Gene3D" id="3.30.1660.10">
    <property type="entry name" value="Flavin-binding protein dodecin"/>
    <property type="match status" value="1"/>
</dbReference>
<name>A0AB39W1K3_9FLAO</name>
<dbReference type="Pfam" id="PF07311">
    <property type="entry name" value="Dodecin"/>
    <property type="match status" value="1"/>
</dbReference>
<dbReference type="PANTHER" id="PTHR39324:SF1">
    <property type="entry name" value="CALCIUM DODECIN"/>
    <property type="match status" value="1"/>
</dbReference>
<reference evidence="1" key="1">
    <citation type="submission" date="2024-07" db="EMBL/GenBank/DDBJ databases">
        <authorList>
            <person name="Biller S.J."/>
        </authorList>
    </citation>
    <scope>NUCLEOTIDE SEQUENCE</scope>
    <source>
        <strain evidence="1">WC2409</strain>
    </source>
</reference>
<evidence type="ECO:0000313" key="1">
    <source>
        <dbReference type="EMBL" id="XDU94637.1"/>
    </source>
</evidence>
<dbReference type="PANTHER" id="PTHR39324">
    <property type="entry name" value="CALCIUM DODECIN"/>
    <property type="match status" value="1"/>
</dbReference>
<dbReference type="InterPro" id="IPR036694">
    <property type="entry name" value="Dodecin-like_sf"/>
</dbReference>